<feature type="binding site" evidence="9">
    <location>
        <position position="101"/>
    </location>
    <ligand>
        <name>L-glutamine</name>
        <dbReference type="ChEBI" id="CHEBI:58359"/>
    </ligand>
</feature>
<evidence type="ECO:0000313" key="12">
    <source>
        <dbReference type="EMBL" id="PIS20627.1"/>
    </source>
</evidence>
<accession>A0A2H0X6T1</accession>
<evidence type="ECO:0000259" key="11">
    <source>
        <dbReference type="PROSITE" id="PS51278"/>
    </source>
</evidence>
<dbReference type="EMBL" id="PEYW01000039">
    <property type="protein sequence ID" value="PIS20627.1"/>
    <property type="molecule type" value="Genomic_DNA"/>
</dbReference>
<keyword evidence="6 8" id="KW-0315">Glutamine amidotransferase</keyword>
<evidence type="ECO:0000256" key="7">
    <source>
        <dbReference type="ARBA" id="ARBA00048741"/>
    </source>
</evidence>
<comment type="catalytic activity">
    <reaction evidence="7">
        <text>L-aspartate + L-glutamine + ATP + H2O = L-asparagine + L-glutamate + AMP + diphosphate + H(+)</text>
        <dbReference type="Rhea" id="RHEA:12228"/>
        <dbReference type="ChEBI" id="CHEBI:15377"/>
        <dbReference type="ChEBI" id="CHEBI:15378"/>
        <dbReference type="ChEBI" id="CHEBI:29985"/>
        <dbReference type="ChEBI" id="CHEBI:29991"/>
        <dbReference type="ChEBI" id="CHEBI:30616"/>
        <dbReference type="ChEBI" id="CHEBI:33019"/>
        <dbReference type="ChEBI" id="CHEBI:58048"/>
        <dbReference type="ChEBI" id="CHEBI:58359"/>
        <dbReference type="ChEBI" id="CHEBI:456215"/>
        <dbReference type="EC" id="6.3.5.4"/>
    </reaction>
</comment>
<dbReference type="Gene3D" id="3.60.20.10">
    <property type="entry name" value="Glutamine Phosphoribosylpyrophosphate, subunit 1, domain 1"/>
    <property type="match status" value="1"/>
</dbReference>
<dbReference type="InterPro" id="IPR029055">
    <property type="entry name" value="Ntn_hydrolases_N"/>
</dbReference>
<proteinExistence type="inferred from homology"/>
<feature type="binding site" evidence="9">
    <location>
        <position position="290"/>
    </location>
    <ligand>
        <name>ATP</name>
        <dbReference type="ChEBI" id="CHEBI:30616"/>
    </ligand>
</feature>
<dbReference type="GO" id="GO:0006529">
    <property type="term" value="P:asparagine biosynthetic process"/>
    <property type="evidence" value="ECO:0007669"/>
    <property type="project" value="UniProtKB-KW"/>
</dbReference>
<keyword evidence="8" id="KW-0028">Amino-acid biosynthesis</keyword>
<dbReference type="GO" id="GO:0005524">
    <property type="term" value="F:ATP binding"/>
    <property type="evidence" value="ECO:0007669"/>
    <property type="project" value="UniProtKB-KW"/>
</dbReference>
<dbReference type="PANTHER" id="PTHR43284">
    <property type="entry name" value="ASPARAGINE SYNTHETASE (GLUTAMINE-HYDROLYZING)"/>
    <property type="match status" value="1"/>
</dbReference>
<dbReference type="InterPro" id="IPR033738">
    <property type="entry name" value="AsnB_N"/>
</dbReference>
<reference evidence="13" key="1">
    <citation type="submission" date="2017-09" db="EMBL/GenBank/DDBJ databases">
        <title>Depth-based differentiation of microbial function through sediment-hosted aquifers and enrichment of novel symbionts in the deep terrestrial subsurface.</title>
        <authorList>
            <person name="Probst A.J."/>
            <person name="Ladd B."/>
            <person name="Jarett J.K."/>
            <person name="Geller-Mcgrath D.E."/>
            <person name="Sieber C.M.K."/>
            <person name="Emerson J.B."/>
            <person name="Anantharaman K."/>
            <person name="Thomas B.C."/>
            <person name="Malmstrom R."/>
            <person name="Stieglmeier M."/>
            <person name="Klingl A."/>
            <person name="Woyke T."/>
            <person name="Ryan C.M."/>
            <person name="Banfield J.F."/>
        </authorList>
    </citation>
    <scope>NUCLEOTIDE SEQUENCE [LARGE SCALE GENOMIC DNA]</scope>
</reference>
<keyword evidence="5 9" id="KW-0067">ATP-binding</keyword>
<feature type="binding site" evidence="9">
    <location>
        <position position="264"/>
    </location>
    <ligand>
        <name>ATP</name>
        <dbReference type="ChEBI" id="CHEBI:30616"/>
    </ligand>
</feature>
<evidence type="ECO:0000256" key="2">
    <source>
        <dbReference type="ARBA" id="ARBA00005752"/>
    </source>
</evidence>
<dbReference type="Pfam" id="PF13537">
    <property type="entry name" value="GATase_7"/>
    <property type="match status" value="1"/>
</dbReference>
<evidence type="ECO:0000256" key="3">
    <source>
        <dbReference type="ARBA" id="ARBA00012737"/>
    </source>
</evidence>
<evidence type="ECO:0000256" key="5">
    <source>
        <dbReference type="ARBA" id="ARBA00022840"/>
    </source>
</evidence>
<dbReference type="EC" id="6.3.5.4" evidence="3"/>
<dbReference type="PIRSF" id="PIRSF001589">
    <property type="entry name" value="Asn_synthetase_glu-h"/>
    <property type="match status" value="1"/>
</dbReference>
<comment type="similarity">
    <text evidence="2">Belongs to the asparagine synthetase family.</text>
</comment>
<evidence type="ECO:0000256" key="10">
    <source>
        <dbReference type="PIRSR" id="PIRSR001589-3"/>
    </source>
</evidence>
<dbReference type="SUPFAM" id="SSF56235">
    <property type="entry name" value="N-terminal nucleophile aminohydrolases (Ntn hydrolases)"/>
    <property type="match status" value="1"/>
</dbReference>
<sequence length="592" mass="67885">MCGLAGILSFTSDDNSPYIAQVGRMADSVKHRGPDNQVFWSDERVFLGFDRLSIIDLSSSGNQPMTNEDNSIVIVFNGEIYNFKELLPQLQSSHIFVSHSDTEVLIHGYEQWGLSGLLGKIEGMFAFCLYDRVKKEAYLVRDRIGKKPLYYWATSDFVAFASETKAFFTQRDFVFDVDQEAFDLWLGFPYLPDNEKTLISGIRKVPPAHYLTIKENNGLSLHRYWQISYSPFTGDFAQALEQTENLLLTSIRKRLVADVPVGILLSGGLDSSLIAALAKKEGSHVRAINISFSNSTIDESPFAQKVADYCGLDLIKLQLNCPDLYQSFKENIWIFDDLSTYDSGLFSTYLMSQRVKETGIKVLLTGEGADEVFGGYTWFGLSKYPFSLLPQSFKSLLYYYAIMRVVSKPCFLKYASWLNSRLNEQAGSFFEKLQRYEIQYSLPNHYCMKLDKGSSAASVEARTPYLAHYLVELACNLPDKYKMAGDFFSLSRSNEKFVLREVAKKYLPEEICQRKKKGGMFPLYQLLEIGLEKERELILNNPYLVRAFGRSGLERLLPRQNFKPLIRQREWLGWKCLVFALWFDYYSNYGKN</sequence>
<protein>
    <recommendedName>
        <fullName evidence="3">asparagine synthase (glutamine-hydrolyzing)</fullName>
        <ecNumber evidence="3">6.3.5.4</ecNumber>
    </recommendedName>
</protein>
<evidence type="ECO:0000256" key="8">
    <source>
        <dbReference type="PIRSR" id="PIRSR001589-1"/>
    </source>
</evidence>
<dbReference type="PANTHER" id="PTHR43284:SF1">
    <property type="entry name" value="ASPARAGINE SYNTHETASE"/>
    <property type="match status" value="1"/>
</dbReference>
<organism evidence="12 13">
    <name type="scientific">candidate division WWE3 bacterium CG08_land_8_20_14_0_20_43_13</name>
    <dbReference type="NCBI Taxonomy" id="1975087"/>
    <lineage>
        <taxon>Bacteria</taxon>
        <taxon>Katanobacteria</taxon>
    </lineage>
</organism>
<feature type="active site" description="For GATase activity" evidence="8">
    <location>
        <position position="2"/>
    </location>
</feature>
<dbReference type="SUPFAM" id="SSF52402">
    <property type="entry name" value="Adenine nucleotide alpha hydrolases-like"/>
    <property type="match status" value="1"/>
</dbReference>
<evidence type="ECO:0000256" key="1">
    <source>
        <dbReference type="ARBA" id="ARBA00005187"/>
    </source>
</evidence>
<keyword evidence="8" id="KW-0061">Asparagine biosynthesis</keyword>
<dbReference type="CDD" id="cd00712">
    <property type="entry name" value="AsnB"/>
    <property type="match status" value="1"/>
</dbReference>
<dbReference type="GO" id="GO:0004066">
    <property type="term" value="F:asparagine synthase (glutamine-hydrolyzing) activity"/>
    <property type="evidence" value="ECO:0007669"/>
    <property type="project" value="UniProtKB-EC"/>
</dbReference>
<dbReference type="Proteomes" id="UP000231414">
    <property type="component" value="Unassembled WGS sequence"/>
</dbReference>
<dbReference type="Pfam" id="PF00733">
    <property type="entry name" value="Asn_synthase"/>
    <property type="match status" value="1"/>
</dbReference>
<comment type="pathway">
    <text evidence="1">Amino-acid biosynthesis; L-asparagine biosynthesis; L-asparagine from L-aspartate (L-Gln route): step 1/1.</text>
</comment>
<dbReference type="InterPro" id="IPR017932">
    <property type="entry name" value="GATase_2_dom"/>
</dbReference>
<dbReference type="InterPro" id="IPR051786">
    <property type="entry name" value="ASN_synthetase/amidase"/>
</dbReference>
<evidence type="ECO:0000256" key="9">
    <source>
        <dbReference type="PIRSR" id="PIRSR001589-2"/>
    </source>
</evidence>
<dbReference type="CDD" id="cd01991">
    <property type="entry name" value="Asn_synthase_B_C"/>
    <property type="match status" value="1"/>
</dbReference>
<dbReference type="InterPro" id="IPR006426">
    <property type="entry name" value="Asn_synth_AEB"/>
</dbReference>
<evidence type="ECO:0000313" key="13">
    <source>
        <dbReference type="Proteomes" id="UP000231414"/>
    </source>
</evidence>
<dbReference type="PROSITE" id="PS51278">
    <property type="entry name" value="GATASE_TYPE_2"/>
    <property type="match status" value="1"/>
</dbReference>
<name>A0A2H0X6T1_UNCKA</name>
<keyword evidence="4 9" id="KW-0547">Nucleotide-binding</keyword>
<evidence type="ECO:0000256" key="6">
    <source>
        <dbReference type="ARBA" id="ARBA00022962"/>
    </source>
</evidence>
<dbReference type="Gene3D" id="3.40.50.620">
    <property type="entry name" value="HUPs"/>
    <property type="match status" value="1"/>
</dbReference>
<feature type="site" description="Important for beta-aspartyl-AMP intermediate formation" evidence="10">
    <location>
        <position position="367"/>
    </location>
</feature>
<dbReference type="AlphaFoldDB" id="A0A2H0X6T1"/>
<evidence type="ECO:0000256" key="4">
    <source>
        <dbReference type="ARBA" id="ARBA00022741"/>
    </source>
</evidence>
<dbReference type="GO" id="GO:0005829">
    <property type="term" value="C:cytosol"/>
    <property type="evidence" value="ECO:0007669"/>
    <property type="project" value="TreeGrafter"/>
</dbReference>
<dbReference type="NCBIfam" id="TIGR01536">
    <property type="entry name" value="asn_synth_AEB"/>
    <property type="match status" value="1"/>
</dbReference>
<feature type="domain" description="Glutamine amidotransferase type-2" evidence="11">
    <location>
        <begin position="2"/>
        <end position="216"/>
    </location>
</feature>
<dbReference type="InterPro" id="IPR001962">
    <property type="entry name" value="Asn_synthase"/>
</dbReference>
<dbReference type="InterPro" id="IPR014729">
    <property type="entry name" value="Rossmann-like_a/b/a_fold"/>
</dbReference>
<comment type="caution">
    <text evidence="12">The sequence shown here is derived from an EMBL/GenBank/DDBJ whole genome shotgun (WGS) entry which is preliminary data.</text>
</comment>
<gene>
    <name evidence="12" type="primary">asnB</name>
    <name evidence="12" type="ORF">COT52_02665</name>
</gene>